<comment type="caution">
    <text evidence="1">The sequence shown here is derived from an EMBL/GenBank/DDBJ whole genome shotgun (WGS) entry which is preliminary data.</text>
</comment>
<evidence type="ECO:0000313" key="2">
    <source>
        <dbReference type="Proteomes" id="UP000623467"/>
    </source>
</evidence>
<dbReference type="EMBL" id="JACAZH010000004">
    <property type="protein sequence ID" value="KAF7370966.1"/>
    <property type="molecule type" value="Genomic_DNA"/>
</dbReference>
<name>A0A8H6Z607_9AGAR</name>
<evidence type="ECO:0000313" key="1">
    <source>
        <dbReference type="EMBL" id="KAF7370966.1"/>
    </source>
</evidence>
<keyword evidence="2" id="KW-1185">Reference proteome</keyword>
<organism evidence="1 2">
    <name type="scientific">Mycena sanguinolenta</name>
    <dbReference type="NCBI Taxonomy" id="230812"/>
    <lineage>
        <taxon>Eukaryota</taxon>
        <taxon>Fungi</taxon>
        <taxon>Dikarya</taxon>
        <taxon>Basidiomycota</taxon>
        <taxon>Agaricomycotina</taxon>
        <taxon>Agaricomycetes</taxon>
        <taxon>Agaricomycetidae</taxon>
        <taxon>Agaricales</taxon>
        <taxon>Marasmiineae</taxon>
        <taxon>Mycenaceae</taxon>
        <taxon>Mycena</taxon>
    </lineage>
</organism>
<dbReference type="Proteomes" id="UP000623467">
    <property type="component" value="Unassembled WGS sequence"/>
</dbReference>
<dbReference type="OrthoDB" id="3270451at2759"/>
<accession>A0A8H6Z607</accession>
<dbReference type="AlphaFoldDB" id="A0A8H6Z607"/>
<gene>
    <name evidence="1" type="ORF">MSAN_00730700</name>
</gene>
<reference evidence="1" key="1">
    <citation type="submission" date="2020-05" db="EMBL/GenBank/DDBJ databases">
        <title>Mycena genomes resolve the evolution of fungal bioluminescence.</title>
        <authorList>
            <person name="Tsai I.J."/>
        </authorList>
    </citation>
    <scope>NUCLEOTIDE SEQUENCE</scope>
    <source>
        <strain evidence="1">160909Yilan</strain>
    </source>
</reference>
<sequence>MYLFTFKTLFEARGPWLHSATAKLGSTDPPSEEYLAQLLHANYPCLKPGQGLRLISSVLSHSYQLVASLNTVNIHTLGYYLKLVEVPSCGMLNNFIFVTVQQGFPPILVFDALLHAGNPELPAENVPRAPARPLTEKSHYEHFIRWSDWKTVLKEGHNTYLKAKDVADQPRTNLDAMKDSKRKHLERLQFLNDRHTPGSTAAYNVAQAVFLLEAMLEGKCVLTKDDIIDIAYQKVVAREPTTTREEVCGILRNPNTDGMPAALAVAVVSSPLFLLMDNNYAAKRYNPGLSVFDLWRARGNTHRMRTGHPFVAD</sequence>
<proteinExistence type="predicted"/>
<protein>
    <submittedName>
        <fullName evidence="1">Uncharacterized protein</fullName>
    </submittedName>
</protein>